<evidence type="ECO:0000313" key="3">
    <source>
        <dbReference type="EMBL" id="QDP20435.1"/>
    </source>
</evidence>
<dbReference type="PRINTS" id="PR01713">
    <property type="entry name" value="NUCEPIMERASE"/>
</dbReference>
<organism evidence="3 4">
    <name type="scientific">Sphingomonas xanthus</name>
    <dbReference type="NCBI Taxonomy" id="2594473"/>
    <lineage>
        <taxon>Bacteria</taxon>
        <taxon>Pseudomonadati</taxon>
        <taxon>Pseudomonadota</taxon>
        <taxon>Alphaproteobacteria</taxon>
        <taxon>Sphingomonadales</taxon>
        <taxon>Sphingomonadaceae</taxon>
        <taxon>Sphingomonas</taxon>
    </lineage>
</organism>
<dbReference type="Pfam" id="PF01370">
    <property type="entry name" value="Epimerase"/>
    <property type="match status" value="1"/>
</dbReference>
<reference evidence="3 4" key="1">
    <citation type="submission" date="2019-07" db="EMBL/GenBank/DDBJ databases">
        <title>Sphingomonas AE3 Genome sequencing and assembly.</title>
        <authorList>
            <person name="Kim H."/>
        </authorList>
    </citation>
    <scope>NUCLEOTIDE SEQUENCE [LARGE SCALE GENOMIC DNA]</scope>
    <source>
        <strain evidence="3 4">AE3</strain>
    </source>
</reference>
<dbReference type="InterPro" id="IPR036291">
    <property type="entry name" value="NAD(P)-bd_dom_sf"/>
</dbReference>
<dbReference type="KEGG" id="sxa:FMM02_11005"/>
<accession>A0A516IU57</accession>
<protein>
    <submittedName>
        <fullName evidence="3">NAD-dependent epimerase/dehydratase family protein</fullName>
    </submittedName>
</protein>
<keyword evidence="1" id="KW-0520">NAD</keyword>
<dbReference type="SUPFAM" id="SSF51735">
    <property type="entry name" value="NAD(P)-binding Rossmann-fold domains"/>
    <property type="match status" value="1"/>
</dbReference>
<proteinExistence type="predicted"/>
<dbReference type="AlphaFoldDB" id="A0A516IU57"/>
<dbReference type="EMBL" id="CP041659">
    <property type="protein sequence ID" value="QDP20435.1"/>
    <property type="molecule type" value="Genomic_DNA"/>
</dbReference>
<feature type="domain" description="NAD-dependent epimerase/dehydratase" evidence="2">
    <location>
        <begin position="101"/>
        <end position="332"/>
    </location>
</feature>
<dbReference type="OrthoDB" id="9801785at2"/>
<evidence type="ECO:0000313" key="4">
    <source>
        <dbReference type="Proteomes" id="UP000321857"/>
    </source>
</evidence>
<dbReference type="InterPro" id="IPR001509">
    <property type="entry name" value="Epimerase_deHydtase"/>
</dbReference>
<dbReference type="Gene3D" id="3.40.50.720">
    <property type="entry name" value="NAD(P)-binding Rossmann-like Domain"/>
    <property type="match status" value="1"/>
</dbReference>
<sequence length="434" mass="48778">MSPRCRCNYAVPSDHNHDRLRKAGATGRRACSCRRGRRCCDAVQLRNEAWRSGEPVACASSWTIQLGTGPKTLLHRCCRIRIYLVTVETLANGNPAEPRRVLITGTAGFIGFHLAKVLLAEGFVVHGYDGMSDYYDVNLKRRRHQMLLQNANFTATEALLEDADRLWAVAELFKPEIIVHLAAQAGVRYSLENPRAYIDSNIVGTFNVMEIARRLGVDHLLMASTSSVYGANEEMPFVETEKADSQLTIYAATKKANESMGHSYAHLWNLPTTVFRFFTVYGPWGRPDLALYKFVDAILDGRPIDIYNHGEMARDFTYVDDLVRGIRLLIDTPPVRPDVPSGIRDGDSLSPVAPFRIVNIGNSDKVRLLDFIDAIEEEVGIKAVRNYMPMQKGDVPATWANASLLAELTGYQPKTNFRDGIRQFVAWYRDYANK</sequence>
<evidence type="ECO:0000256" key="1">
    <source>
        <dbReference type="ARBA" id="ARBA00023027"/>
    </source>
</evidence>
<name>A0A516IU57_9SPHN</name>
<keyword evidence="4" id="KW-1185">Reference proteome</keyword>
<dbReference type="Proteomes" id="UP000321857">
    <property type="component" value="Chromosome"/>
</dbReference>
<gene>
    <name evidence="3" type="ORF">FMM02_11005</name>
</gene>
<evidence type="ECO:0000259" key="2">
    <source>
        <dbReference type="Pfam" id="PF01370"/>
    </source>
</evidence>
<dbReference type="PANTHER" id="PTHR43574">
    <property type="entry name" value="EPIMERASE-RELATED"/>
    <property type="match status" value="1"/>
</dbReference>